<feature type="transmembrane region" description="Helical" evidence="12">
    <location>
        <begin position="141"/>
        <end position="170"/>
    </location>
</feature>
<feature type="transmembrane region" description="Helical" evidence="12">
    <location>
        <begin position="689"/>
        <end position="708"/>
    </location>
</feature>
<dbReference type="EMBL" id="JAATJU010020873">
    <property type="protein sequence ID" value="KAH0515525.1"/>
    <property type="molecule type" value="Genomic_DNA"/>
</dbReference>
<dbReference type="PANTHER" id="PTHR48018">
    <property type="entry name" value="OLFACTORY RECEPTOR"/>
    <property type="match status" value="1"/>
</dbReference>
<gene>
    <name evidence="14" type="ORF">LTLLF_130155</name>
</gene>
<dbReference type="Gene3D" id="1.20.1070.10">
    <property type="entry name" value="Rhodopsin 7-helix transmembrane proteins"/>
    <property type="match status" value="3"/>
</dbReference>
<name>A0A8J6GQU7_MICOH</name>
<feature type="domain" description="G-protein coupled receptors family 1 profile" evidence="13">
    <location>
        <begin position="457"/>
        <end position="706"/>
    </location>
</feature>
<dbReference type="InterPro" id="IPR000276">
    <property type="entry name" value="GPCR_Rhodpsn"/>
</dbReference>
<comment type="subcellular location">
    <subcellularLocation>
        <location evidence="1">Cell membrane</location>
        <topology evidence="1">Multi-pass membrane protein</topology>
    </subcellularLocation>
</comment>
<evidence type="ECO:0000256" key="7">
    <source>
        <dbReference type="ARBA" id="ARBA00023040"/>
    </source>
</evidence>
<evidence type="ECO:0000256" key="12">
    <source>
        <dbReference type="SAM" id="Phobius"/>
    </source>
</evidence>
<evidence type="ECO:0000256" key="5">
    <source>
        <dbReference type="ARBA" id="ARBA00022725"/>
    </source>
</evidence>
<dbReference type="CDD" id="cd00637">
    <property type="entry name" value="7tm_classA_rhodopsin-like"/>
    <property type="match status" value="1"/>
</dbReference>
<evidence type="ECO:0000256" key="11">
    <source>
        <dbReference type="RuleBase" id="RU000688"/>
    </source>
</evidence>
<dbReference type="SUPFAM" id="SSF81321">
    <property type="entry name" value="Family A G protein-coupled receptor-like"/>
    <property type="match status" value="3"/>
</dbReference>
<feature type="domain" description="G-protein coupled receptors family 1 profile" evidence="13">
    <location>
        <begin position="158"/>
        <end position="407"/>
    </location>
</feature>
<feature type="transmembrane region" description="Helical" evidence="12">
    <location>
        <begin position="58"/>
        <end position="79"/>
    </location>
</feature>
<evidence type="ECO:0000313" key="15">
    <source>
        <dbReference type="Proteomes" id="UP000710432"/>
    </source>
</evidence>
<comment type="similarity">
    <text evidence="11">Belongs to the G-protein coupled receptor 1 family.</text>
</comment>
<reference evidence="14" key="1">
    <citation type="submission" date="2020-03" db="EMBL/GenBank/DDBJ databases">
        <title>Studies in the Genomics of Life Span.</title>
        <authorList>
            <person name="Glass D."/>
        </authorList>
    </citation>
    <scope>NUCLEOTIDE SEQUENCE</scope>
    <source>
        <strain evidence="14">LTLLF</strain>
        <tissue evidence="14">Muscle</tissue>
    </source>
</reference>
<evidence type="ECO:0000256" key="10">
    <source>
        <dbReference type="ARBA" id="ARBA00023224"/>
    </source>
</evidence>
<dbReference type="FunFam" id="1.20.1070.10:FF:000004">
    <property type="entry name" value="Olfactory receptor"/>
    <property type="match status" value="2"/>
</dbReference>
<evidence type="ECO:0000313" key="14">
    <source>
        <dbReference type="EMBL" id="KAH0515525.1"/>
    </source>
</evidence>
<dbReference type="InterPro" id="IPR017452">
    <property type="entry name" value="GPCR_Rhodpsn_7TM"/>
</dbReference>
<dbReference type="GO" id="GO:0004984">
    <property type="term" value="F:olfactory receptor activity"/>
    <property type="evidence" value="ECO:0007669"/>
    <property type="project" value="InterPro"/>
</dbReference>
<dbReference type="PRINTS" id="PR00245">
    <property type="entry name" value="OLFACTORYR"/>
</dbReference>
<feature type="transmembrane region" description="Helical" evidence="12">
    <location>
        <begin position="654"/>
        <end position="677"/>
    </location>
</feature>
<evidence type="ECO:0000256" key="1">
    <source>
        <dbReference type="ARBA" id="ARBA00004651"/>
    </source>
</evidence>
<feature type="transmembrane region" description="Helical" evidence="12">
    <location>
        <begin position="390"/>
        <end position="409"/>
    </location>
</feature>
<feature type="transmembrane region" description="Helical" evidence="12">
    <location>
        <begin position="515"/>
        <end position="536"/>
    </location>
</feature>
<feature type="transmembrane region" description="Helical" evidence="12">
    <location>
        <begin position="616"/>
        <end position="642"/>
    </location>
</feature>
<feature type="transmembrane region" description="Helical" evidence="12">
    <location>
        <begin position="216"/>
        <end position="237"/>
    </location>
</feature>
<evidence type="ECO:0000256" key="8">
    <source>
        <dbReference type="ARBA" id="ARBA00023136"/>
    </source>
</evidence>
<feature type="transmembrane region" description="Helical" evidence="12">
    <location>
        <begin position="443"/>
        <end position="469"/>
    </location>
</feature>
<evidence type="ECO:0000256" key="2">
    <source>
        <dbReference type="ARBA" id="ARBA00022475"/>
    </source>
</evidence>
<evidence type="ECO:0000256" key="6">
    <source>
        <dbReference type="ARBA" id="ARBA00022989"/>
    </source>
</evidence>
<evidence type="ECO:0000259" key="13">
    <source>
        <dbReference type="PROSITE" id="PS50262"/>
    </source>
</evidence>
<feature type="domain" description="G-protein coupled receptors family 1 profile" evidence="13">
    <location>
        <begin position="41"/>
        <end position="149"/>
    </location>
</feature>
<dbReference type="Proteomes" id="UP000710432">
    <property type="component" value="Unassembled WGS sequence"/>
</dbReference>
<feature type="transmembrane region" description="Helical" evidence="12">
    <location>
        <begin position="317"/>
        <end position="343"/>
    </location>
</feature>
<dbReference type="PROSITE" id="PS00237">
    <property type="entry name" value="G_PROTEIN_RECEP_F1_1"/>
    <property type="match status" value="2"/>
</dbReference>
<feature type="transmembrane region" description="Helical" evidence="12">
    <location>
        <begin position="556"/>
        <end position="578"/>
    </location>
</feature>
<keyword evidence="10 11" id="KW-0807">Transducer</keyword>
<evidence type="ECO:0000256" key="4">
    <source>
        <dbReference type="ARBA" id="ARBA00022692"/>
    </source>
</evidence>
<keyword evidence="8 12" id="KW-0472">Membrane</keyword>
<keyword evidence="6 12" id="KW-1133">Transmembrane helix</keyword>
<evidence type="ECO:0000256" key="9">
    <source>
        <dbReference type="ARBA" id="ARBA00023170"/>
    </source>
</evidence>
<comment type="caution">
    <text evidence="14">The sequence shown here is derived from an EMBL/GenBank/DDBJ whole genome shotgun (WGS) entry which is preliminary data.</text>
</comment>
<keyword evidence="9 11" id="KW-0675">Receptor</keyword>
<keyword evidence="3" id="KW-0716">Sensory transduction</keyword>
<feature type="transmembrane region" description="Helical" evidence="12">
    <location>
        <begin position="27"/>
        <end position="51"/>
    </location>
</feature>
<organism evidence="14 15">
    <name type="scientific">Microtus ochrogaster</name>
    <name type="common">Prairie vole</name>
    <dbReference type="NCBI Taxonomy" id="79684"/>
    <lineage>
        <taxon>Eukaryota</taxon>
        <taxon>Metazoa</taxon>
        <taxon>Chordata</taxon>
        <taxon>Craniata</taxon>
        <taxon>Vertebrata</taxon>
        <taxon>Euteleostomi</taxon>
        <taxon>Mammalia</taxon>
        <taxon>Eutheria</taxon>
        <taxon>Euarchontoglires</taxon>
        <taxon>Glires</taxon>
        <taxon>Rodentia</taxon>
        <taxon>Myomorpha</taxon>
        <taxon>Muroidea</taxon>
        <taxon>Cricetidae</taxon>
        <taxon>Arvicolinae</taxon>
        <taxon>Microtus</taxon>
    </lineage>
</organism>
<dbReference type="GO" id="GO:0004930">
    <property type="term" value="F:G protein-coupled receptor activity"/>
    <property type="evidence" value="ECO:0007669"/>
    <property type="project" value="UniProtKB-KW"/>
</dbReference>
<dbReference type="PRINTS" id="PR00237">
    <property type="entry name" value="GPCRRHODOPSN"/>
</dbReference>
<keyword evidence="2" id="KW-1003">Cell membrane</keyword>
<dbReference type="AlphaFoldDB" id="A0A8J6GQU7"/>
<evidence type="ECO:0000256" key="3">
    <source>
        <dbReference type="ARBA" id="ARBA00022606"/>
    </source>
</evidence>
<accession>A0A8J6GQU7</accession>
<dbReference type="GO" id="GO:0005886">
    <property type="term" value="C:plasma membrane"/>
    <property type="evidence" value="ECO:0007669"/>
    <property type="project" value="UniProtKB-SubCell"/>
</dbReference>
<keyword evidence="4 11" id="KW-0812">Transmembrane</keyword>
<keyword evidence="5" id="KW-0552">Olfaction</keyword>
<dbReference type="PROSITE" id="PS50262">
    <property type="entry name" value="G_PROTEIN_RECEP_F1_2"/>
    <property type="match status" value="3"/>
</dbReference>
<feature type="transmembrane region" description="Helical" evidence="12">
    <location>
        <begin position="257"/>
        <end position="279"/>
    </location>
</feature>
<feature type="transmembrane region" description="Helical" evidence="12">
    <location>
        <begin position="99"/>
        <end position="120"/>
    </location>
</feature>
<proteinExistence type="inferred from homology"/>
<dbReference type="InterPro" id="IPR000725">
    <property type="entry name" value="Olfact_rcpt"/>
</dbReference>
<keyword evidence="7 11" id="KW-0297">G-protein coupled receptor</keyword>
<sequence length="727" mass="81885">MEEVNQTALAEFILFGLTENPKLQLPLFFIFLGVYMVIVVGNLGMIILILFSSQLHTPMYYLLSSLSLIDCCQSTVITLKMLVSFVTEMNIISYPECMAQFYFFCVFAVAECHMLVVMAYDRYVAISNPLLYNVTMSYQVCLWMIAGVYGIYTITVVGNVGMITLIGLTSHLKTPMYYFLSNLSLIDLCHSTVITPKMLENFVKEKNIISYPECMTQLYFFSFFAISECHMLAAMAYDRYVAICNPLLYNVTMSHHLCFWLTVGVYTLGFIGSSVHTGFMLRLILCKTNVINHYFCDLFPLLELSCSSTYINELLVLFLSAINILTPTLTIFTSYIFIIVSILRIRSTEGRCKAFSTCSSHISAVTVFFGSAAFMYLQPSSVSSMNQGKVSSVFYTTVVPMLNPLIYSLRNKDVKKGDAGNHSVVTLFILAGLSKQPALQLPLFLLFLGIYNITVVGNVGMITLIGLTSHLKTPMYYFLSNLSLIDLCHSTVITPKMLENFVKEKNIISYPECMTQLYFFSFFAISECHMLAAMAYDRYVAICNPLLYNVTMSHHLCFWLTVGVYTLGFIGSSVHTGFMLRLILCKTNVINHYFCDLFPLLELSCSSTYINELLVHFLSAINILTPTLTIFTSYIFIIVSILRIRSTEGRTKAFSTCSSHISAVTVFFGSLAFMYLQPSSVSSMNQGKVSSVFYTTVVPMLNPLIYSLRNKDVKSALKKILDRSVHS</sequence>
<dbReference type="Pfam" id="PF13853">
    <property type="entry name" value="7tm_4"/>
    <property type="match status" value="3"/>
</dbReference>
<protein>
    <submittedName>
        <fullName evidence="14">Olfactory receptor 8G2</fullName>
    </submittedName>
</protein>
<feature type="transmembrane region" description="Helical" evidence="12">
    <location>
        <begin position="355"/>
        <end position="378"/>
    </location>
</feature>